<evidence type="ECO:0000313" key="2">
    <source>
        <dbReference type="Proteomes" id="UP001164929"/>
    </source>
</evidence>
<sequence length="106" mass="11851">MSYGLNHAKSLWVLHGAYISNPVALLSSTLSRNYYNCESMLEKDLILHDCLCIASHSFFPPQGSIIMNTNSSKNLSRRPKDWLLASPLQSSALPTELRSACFCCNR</sequence>
<dbReference type="EMBL" id="JAQIZT010000001">
    <property type="protein sequence ID" value="KAJ7015349.1"/>
    <property type="molecule type" value="Genomic_DNA"/>
</dbReference>
<keyword evidence="2" id="KW-1185">Reference proteome</keyword>
<organism evidence="1 2">
    <name type="scientific">Populus alba x Populus x berolinensis</name>
    <dbReference type="NCBI Taxonomy" id="444605"/>
    <lineage>
        <taxon>Eukaryota</taxon>
        <taxon>Viridiplantae</taxon>
        <taxon>Streptophyta</taxon>
        <taxon>Embryophyta</taxon>
        <taxon>Tracheophyta</taxon>
        <taxon>Spermatophyta</taxon>
        <taxon>Magnoliopsida</taxon>
        <taxon>eudicotyledons</taxon>
        <taxon>Gunneridae</taxon>
        <taxon>Pentapetalae</taxon>
        <taxon>rosids</taxon>
        <taxon>fabids</taxon>
        <taxon>Malpighiales</taxon>
        <taxon>Salicaceae</taxon>
        <taxon>Saliceae</taxon>
        <taxon>Populus</taxon>
    </lineage>
</organism>
<name>A0AAD6RUF3_9ROSI</name>
<evidence type="ECO:0000313" key="1">
    <source>
        <dbReference type="EMBL" id="KAJ7015349.1"/>
    </source>
</evidence>
<proteinExistence type="predicted"/>
<accession>A0AAD6RUF3</accession>
<dbReference type="Proteomes" id="UP001164929">
    <property type="component" value="Chromosome 1"/>
</dbReference>
<protein>
    <submittedName>
        <fullName evidence="1">Uncharacterized protein</fullName>
    </submittedName>
</protein>
<gene>
    <name evidence="1" type="ORF">NC653_004606</name>
</gene>
<reference evidence="1 2" key="1">
    <citation type="journal article" date="2023" name="Mol. Ecol. Resour.">
        <title>Chromosome-level genome assembly of a triploid poplar Populus alba 'Berolinensis'.</title>
        <authorList>
            <person name="Chen S."/>
            <person name="Yu Y."/>
            <person name="Wang X."/>
            <person name="Wang S."/>
            <person name="Zhang T."/>
            <person name="Zhou Y."/>
            <person name="He R."/>
            <person name="Meng N."/>
            <person name="Wang Y."/>
            <person name="Liu W."/>
            <person name="Liu Z."/>
            <person name="Liu J."/>
            <person name="Guo Q."/>
            <person name="Huang H."/>
            <person name="Sederoff R.R."/>
            <person name="Wang G."/>
            <person name="Qu G."/>
            <person name="Chen S."/>
        </authorList>
    </citation>
    <scope>NUCLEOTIDE SEQUENCE [LARGE SCALE GENOMIC DNA]</scope>
    <source>
        <strain evidence="1">SC-2020</strain>
    </source>
</reference>
<comment type="caution">
    <text evidence="1">The sequence shown here is derived from an EMBL/GenBank/DDBJ whole genome shotgun (WGS) entry which is preliminary data.</text>
</comment>
<dbReference type="AlphaFoldDB" id="A0AAD6RUF3"/>